<keyword evidence="2" id="KW-1185">Reference proteome</keyword>
<comment type="caution">
    <text evidence="1">The sequence shown here is derived from an EMBL/GenBank/DDBJ whole genome shotgun (WGS) entry which is preliminary data.</text>
</comment>
<feature type="non-terminal residue" evidence="1">
    <location>
        <position position="1"/>
    </location>
</feature>
<reference evidence="1" key="1">
    <citation type="submission" date="2023-04" db="EMBL/GenBank/DDBJ databases">
        <title>A chromosome-level genome assembly of the parasitoid wasp Eretmocerus hayati.</title>
        <authorList>
            <person name="Zhong Y."/>
            <person name="Liu S."/>
            <person name="Liu Y."/>
        </authorList>
    </citation>
    <scope>NUCLEOTIDE SEQUENCE</scope>
    <source>
        <strain evidence="1">ZJU_SS_LIU_2023</strain>
    </source>
</reference>
<gene>
    <name evidence="1" type="ORF">QAD02_003820</name>
</gene>
<name>A0ACC2NN41_9HYME</name>
<dbReference type="Proteomes" id="UP001239111">
    <property type="component" value="Chromosome 3"/>
</dbReference>
<proteinExistence type="predicted"/>
<accession>A0ACC2NN41</accession>
<protein>
    <submittedName>
        <fullName evidence="1">Uncharacterized protein</fullName>
    </submittedName>
</protein>
<evidence type="ECO:0000313" key="2">
    <source>
        <dbReference type="Proteomes" id="UP001239111"/>
    </source>
</evidence>
<organism evidence="1 2">
    <name type="scientific">Eretmocerus hayati</name>
    <dbReference type="NCBI Taxonomy" id="131215"/>
    <lineage>
        <taxon>Eukaryota</taxon>
        <taxon>Metazoa</taxon>
        <taxon>Ecdysozoa</taxon>
        <taxon>Arthropoda</taxon>
        <taxon>Hexapoda</taxon>
        <taxon>Insecta</taxon>
        <taxon>Pterygota</taxon>
        <taxon>Neoptera</taxon>
        <taxon>Endopterygota</taxon>
        <taxon>Hymenoptera</taxon>
        <taxon>Apocrita</taxon>
        <taxon>Proctotrupomorpha</taxon>
        <taxon>Chalcidoidea</taxon>
        <taxon>Aphelinidae</taxon>
        <taxon>Aphelininae</taxon>
        <taxon>Eretmocerus</taxon>
    </lineage>
</organism>
<evidence type="ECO:0000313" key="1">
    <source>
        <dbReference type="EMBL" id="KAJ8672561.1"/>
    </source>
</evidence>
<sequence length="352" mass="38848">NDDLQKQRIVGGFFDEIESAPYYAQILKNGALLCGAAIISDSWIITAAHCVDSLLTMKELLSLFLIIHGTSPYFIDNEVLPRDKIVGGYYDAIEKVPYVAQILRNGVLICGGAVIAESWILTAAHCIAGEVSLTVMVGSTIRSFGDEEHEVKRTIPHPAFNSKTNENDIALIQLTTKIKSNSKQWPISISNKRPKAGQIMKVSGFGRESKTTGRSPIVKSMKVPVIENQKCQEVYKKKGYVITKNMFCAQADVSDAGDGDSGGPGIINNLLVGIVSFGTNQAKRSRFPGVYTNVFYFRDWIENETGIPDLYSLERALTSLSKHSPDPYYEKKLKNRSKTVKSEPGTPYKRGE</sequence>
<dbReference type="EMBL" id="CM056743">
    <property type="protein sequence ID" value="KAJ8672561.1"/>
    <property type="molecule type" value="Genomic_DNA"/>
</dbReference>